<dbReference type="PATRIC" id="fig|69.6.peg.4855"/>
<feature type="compositionally biased region" description="Low complexity" evidence="1">
    <location>
        <begin position="585"/>
        <end position="601"/>
    </location>
</feature>
<keyword evidence="2" id="KW-0472">Membrane</keyword>
<evidence type="ECO:0000313" key="5">
    <source>
        <dbReference type="Proteomes" id="UP000061569"/>
    </source>
</evidence>
<evidence type="ECO:0000313" key="4">
    <source>
        <dbReference type="EMBL" id="ALN60267.1"/>
    </source>
</evidence>
<evidence type="ECO:0000256" key="1">
    <source>
        <dbReference type="SAM" id="MobiDB-lite"/>
    </source>
</evidence>
<organism evidence="4 5">
    <name type="scientific">Lysobacter enzymogenes</name>
    <dbReference type="NCBI Taxonomy" id="69"/>
    <lineage>
        <taxon>Bacteria</taxon>
        <taxon>Pseudomonadati</taxon>
        <taxon>Pseudomonadota</taxon>
        <taxon>Gammaproteobacteria</taxon>
        <taxon>Lysobacterales</taxon>
        <taxon>Lysobacteraceae</taxon>
        <taxon>Lysobacter</taxon>
    </lineage>
</organism>
<sequence>MNAAVVDSPTPAGVAAAGDPAAPRWYAGQGAPLSQATAYTALLPADGEWPRATVMRAFVADALQRNGLVVDEDTLDATVAAASAPGGAFADAGLAWKLQPGESRGEGRVAPPFQGYSLQVPVSAQTALTAYAKDWAAQHDPHAPGSEDAPLHKLKGLAAAAGKPDVLETLEALDAAIKAGSAAQQAGKPLDAVALSAVLEFATRSGHEREAAKLLERYTAVKGITGGAREISHNAGRVFNGRDPVTGKALTTDDRVNSAFDLLNGGFKLAGNVGSTALLMGASNSGLVAGLIGVAPIGIAVVAFAAGAYSLIKHIREAILKPQWDEFRERFPFAEGMEPKQAISGVMRQIAGMPTDAGNALSTATRIVDGFGGNGETRERFLAFLKQKVQPESLVEALASGQGLEKLTPQQAMQLAQAAKGASKEFLDLELKDVKRYVKDRDGERERGTYLLPDPQREVANRNTNKLGGAVEEGLRVAGILTSGANALNGQYRDLLDKVKGVDLPNKLGEQQQKNLAAALVPAAREAGLNQVDHLVPSKDGSRVFAVQGELDSPTRRMVAIDVAKGADQSIETSSKLAAHHAASGDGQNAQQNQVAGGRGL</sequence>
<dbReference type="InterPro" id="IPR046519">
    <property type="entry name" value="X-Tfes_XVIPCD"/>
</dbReference>
<keyword evidence="2" id="KW-0812">Transmembrane</keyword>
<dbReference type="Pfam" id="PF20410">
    <property type="entry name" value="X-Tfes_XVIPCD"/>
    <property type="match status" value="1"/>
</dbReference>
<evidence type="ECO:0000256" key="2">
    <source>
        <dbReference type="SAM" id="Phobius"/>
    </source>
</evidence>
<proteinExistence type="predicted"/>
<dbReference type="OrthoDB" id="5136278at2"/>
<protein>
    <recommendedName>
        <fullName evidence="3">X-Tfes XVIPCD domain-containing protein</fullName>
    </recommendedName>
</protein>
<feature type="region of interest" description="Disordered" evidence="1">
    <location>
        <begin position="577"/>
        <end position="601"/>
    </location>
</feature>
<reference evidence="4 5" key="1">
    <citation type="submission" date="2015-11" db="EMBL/GenBank/DDBJ databases">
        <title>Genome sequences of Lysobacter enzymogenes strain C3 and Lysobacter antibioticus ATCC 29479.</title>
        <authorList>
            <person name="Kobayashi D.Y."/>
        </authorList>
    </citation>
    <scope>NUCLEOTIDE SEQUENCE [LARGE SCALE GENOMIC DNA]</scope>
    <source>
        <strain evidence="4 5">C3</strain>
    </source>
</reference>
<name>A0A0S2DNH1_LYSEN</name>
<accession>A0A0S2DNH1</accession>
<gene>
    <name evidence="4" type="ORF">GLE_4926</name>
</gene>
<dbReference type="Proteomes" id="UP000061569">
    <property type="component" value="Chromosome"/>
</dbReference>
<feature type="transmembrane region" description="Helical" evidence="2">
    <location>
        <begin position="287"/>
        <end position="312"/>
    </location>
</feature>
<dbReference type="AlphaFoldDB" id="A0A0S2DNH1"/>
<evidence type="ECO:0000259" key="3">
    <source>
        <dbReference type="Pfam" id="PF20410"/>
    </source>
</evidence>
<dbReference type="EMBL" id="CP013140">
    <property type="protein sequence ID" value="ALN60267.1"/>
    <property type="molecule type" value="Genomic_DNA"/>
</dbReference>
<feature type="domain" description="X-Tfes XVIPCD" evidence="3">
    <location>
        <begin position="493"/>
        <end position="577"/>
    </location>
</feature>
<keyword evidence="2" id="KW-1133">Transmembrane helix</keyword>
<dbReference type="KEGG" id="lez:GLE_4926"/>